<dbReference type="PANTHER" id="PTHR43235:SF1">
    <property type="entry name" value="GLUTAMINE AMIDOTRANSFERASE PB2B2.05-RELATED"/>
    <property type="match status" value="1"/>
</dbReference>
<comment type="caution">
    <text evidence="1">The sequence shown here is derived from an EMBL/GenBank/DDBJ whole genome shotgun (WGS) entry which is preliminary data.</text>
</comment>
<dbReference type="PANTHER" id="PTHR43235">
    <property type="entry name" value="GLUTAMINE AMIDOTRANSFERASE PB2B2.05-RELATED"/>
    <property type="match status" value="1"/>
</dbReference>
<dbReference type="PROSITE" id="PS51273">
    <property type="entry name" value="GATASE_TYPE_1"/>
    <property type="match status" value="1"/>
</dbReference>
<dbReference type="CDD" id="cd01745">
    <property type="entry name" value="GATase1_2"/>
    <property type="match status" value="1"/>
</dbReference>
<dbReference type="SUPFAM" id="SSF52317">
    <property type="entry name" value="Class I glutamine amidotransferase-like"/>
    <property type="match status" value="1"/>
</dbReference>
<reference evidence="1 2" key="1">
    <citation type="journal article" date="2020" name="Microorganisms">
        <title>Osmotic Adaptation and Compatible Solute Biosynthesis of Phototrophic Bacteria as Revealed from Genome Analyses.</title>
        <authorList>
            <person name="Imhoff J.F."/>
            <person name="Rahn T."/>
            <person name="Kunzel S."/>
            <person name="Keller A."/>
            <person name="Neulinger S.C."/>
        </authorList>
    </citation>
    <scope>NUCLEOTIDE SEQUENCE [LARGE SCALE GENOMIC DNA]</scope>
    <source>
        <strain evidence="1 2">DSM 9895</strain>
    </source>
</reference>
<dbReference type="Gene3D" id="3.40.50.880">
    <property type="match status" value="1"/>
</dbReference>
<dbReference type="InterPro" id="IPR044668">
    <property type="entry name" value="PuuD-like"/>
</dbReference>
<name>A0ABS1DFW3_9PROT</name>
<accession>A0ABS1DFW3</accession>
<dbReference type="GO" id="GO:0016787">
    <property type="term" value="F:hydrolase activity"/>
    <property type="evidence" value="ECO:0007669"/>
    <property type="project" value="UniProtKB-KW"/>
</dbReference>
<keyword evidence="2" id="KW-1185">Reference proteome</keyword>
<proteinExistence type="predicted"/>
<protein>
    <submittedName>
        <fullName evidence="1">Gamma-glutamyl-gamma-aminobutyrate hydrolase</fullName>
    </submittedName>
</protein>
<organism evidence="1 2">
    <name type="scientific">Rhodovibrio sodomensis</name>
    <dbReference type="NCBI Taxonomy" id="1088"/>
    <lineage>
        <taxon>Bacteria</taxon>
        <taxon>Pseudomonadati</taxon>
        <taxon>Pseudomonadota</taxon>
        <taxon>Alphaproteobacteria</taxon>
        <taxon>Rhodospirillales</taxon>
        <taxon>Rhodovibrionaceae</taxon>
        <taxon>Rhodovibrio</taxon>
    </lineage>
</organism>
<dbReference type="Pfam" id="PF07722">
    <property type="entry name" value="Peptidase_C26"/>
    <property type="match status" value="1"/>
</dbReference>
<dbReference type="InterPro" id="IPR029062">
    <property type="entry name" value="Class_I_gatase-like"/>
</dbReference>
<dbReference type="Proteomes" id="UP001296873">
    <property type="component" value="Unassembled WGS sequence"/>
</dbReference>
<evidence type="ECO:0000313" key="2">
    <source>
        <dbReference type="Proteomes" id="UP001296873"/>
    </source>
</evidence>
<keyword evidence="1" id="KW-0378">Hydrolase</keyword>
<gene>
    <name evidence="1" type="ORF">CKO28_15085</name>
</gene>
<dbReference type="InterPro" id="IPR011697">
    <property type="entry name" value="Peptidase_C26"/>
</dbReference>
<dbReference type="EMBL" id="NRRL01000046">
    <property type="protein sequence ID" value="MBK1669361.1"/>
    <property type="molecule type" value="Genomic_DNA"/>
</dbReference>
<sequence length="224" mass="24927">MAASMRTRPVVGVTASARGGRWMWWANQLAVWRAGGRARRITAEDPGPPGGVDALLVGGGDDIDADLYGLDLRLGLRIDKQRDRLELDQLERAHARSLPILGVCRGAQILNVFRGGTLHPDIYEAYGSLPPQRTLLARKRITIVEDSRLYRVMGLRRCRVNSLHHQSIDQLGQDLRAVARDKYRIVQGVDCETGQFVLGVQWHPEFVPLNSHHQALYQALVAAA</sequence>
<evidence type="ECO:0000313" key="1">
    <source>
        <dbReference type="EMBL" id="MBK1669361.1"/>
    </source>
</evidence>